<dbReference type="Proteomes" id="UP000001058">
    <property type="component" value="Unassembled WGS sequence"/>
</dbReference>
<feature type="compositionally biased region" description="Pro residues" evidence="1">
    <location>
        <begin position="324"/>
        <end position="335"/>
    </location>
</feature>
<feature type="region of interest" description="Disordered" evidence="1">
    <location>
        <begin position="174"/>
        <end position="246"/>
    </location>
</feature>
<sequence>MVQLIDQIAGLAGGLAATNQEIRTIKHEQAELKTQVKSLMKSGRGVYYDAFGLVHQNGLFYLDSMRIFTTGNVDESRIKNVLREADVNIKRIRLLGNDPNKDRKTWCAYFDITERPSFFRAAEVLRHQKVGIDDNLTQAGRIERKRLAPLRQDIMRQGVIPVWRNGAELYIKERPGGKAQPYGTRNDTDSDLGSAEYGADGGDSDGEGTAAAEQGADGSEYVGGNAGGGEGGASGSRGPGGGTSGVAAAATTAAAGKGCVRDPKMAAAGSAAPAVAGATNPTAAIAPTTTSWARGVRAPLSPSVACRAGPAAIAPSVGANPTARAPPPPPPPEPIPSGHELALIANNKSKIPPEASLSAVKAKPSKQLRTEGTIGLMYTASPGTLERASYRPPAGRDPRVPGPDSRGVDAEGFRLVAGSTRNGQQYATFLRVGNLIELDGWEPTDHRPLTLALNVTVDDESRCRDGKGRKARVEFDIARYQDYAEYFEGGSPTMNALSQVAEDLQRGVCNTTQAVERIGGALYKVLVRAFDTHRPTGMTAVQPQACRDCNGRHLLLLSHVGEGPVRGAGSEGVVLGLRLKATVALQSEERRCLVGCSTAAIRAARTRLPTCVSQLQASPNTPPVIPA</sequence>
<evidence type="ECO:0000313" key="3">
    <source>
        <dbReference type="Proteomes" id="UP000001058"/>
    </source>
</evidence>
<feature type="compositionally biased region" description="Gly residues" evidence="1">
    <location>
        <begin position="224"/>
        <end position="244"/>
    </location>
</feature>
<feature type="region of interest" description="Disordered" evidence="1">
    <location>
        <begin position="315"/>
        <end position="335"/>
    </location>
</feature>
<evidence type="ECO:0000313" key="2">
    <source>
        <dbReference type="EMBL" id="EFJ43462.1"/>
    </source>
</evidence>
<dbReference type="EMBL" id="GL378372">
    <property type="protein sequence ID" value="EFJ43462.1"/>
    <property type="molecule type" value="Genomic_DNA"/>
</dbReference>
<dbReference type="InParanoid" id="D8U9S5"/>
<organism evidence="3">
    <name type="scientific">Volvox carteri f. nagariensis</name>
    <dbReference type="NCBI Taxonomy" id="3068"/>
    <lineage>
        <taxon>Eukaryota</taxon>
        <taxon>Viridiplantae</taxon>
        <taxon>Chlorophyta</taxon>
        <taxon>core chlorophytes</taxon>
        <taxon>Chlorophyceae</taxon>
        <taxon>CS clade</taxon>
        <taxon>Chlamydomonadales</taxon>
        <taxon>Volvocaceae</taxon>
        <taxon>Volvox</taxon>
    </lineage>
</organism>
<name>D8U9S5_VOLCA</name>
<proteinExistence type="predicted"/>
<evidence type="ECO:0000256" key="1">
    <source>
        <dbReference type="SAM" id="MobiDB-lite"/>
    </source>
</evidence>
<keyword evidence="3" id="KW-1185">Reference proteome</keyword>
<dbReference type="AlphaFoldDB" id="D8U9S5"/>
<dbReference type="KEGG" id="vcn:VOLCADRAFT_96313"/>
<dbReference type="GeneID" id="9616588"/>
<dbReference type="RefSeq" id="XP_002955391.1">
    <property type="nucleotide sequence ID" value="XM_002955345.1"/>
</dbReference>
<accession>D8U9S5</accession>
<reference evidence="2 3" key="1">
    <citation type="journal article" date="2010" name="Science">
        <title>Genomic analysis of organismal complexity in the multicellular green alga Volvox carteri.</title>
        <authorList>
            <person name="Prochnik S.E."/>
            <person name="Umen J."/>
            <person name="Nedelcu A.M."/>
            <person name="Hallmann A."/>
            <person name="Miller S.M."/>
            <person name="Nishii I."/>
            <person name="Ferris P."/>
            <person name="Kuo A."/>
            <person name="Mitros T."/>
            <person name="Fritz-Laylin L.K."/>
            <person name="Hellsten U."/>
            <person name="Chapman J."/>
            <person name="Simakov O."/>
            <person name="Rensing S.A."/>
            <person name="Terry A."/>
            <person name="Pangilinan J."/>
            <person name="Kapitonov V."/>
            <person name="Jurka J."/>
            <person name="Salamov A."/>
            <person name="Shapiro H."/>
            <person name="Schmutz J."/>
            <person name="Grimwood J."/>
            <person name="Lindquist E."/>
            <person name="Lucas S."/>
            <person name="Grigoriev I.V."/>
            <person name="Schmitt R."/>
            <person name="Kirk D."/>
            <person name="Rokhsar D.S."/>
        </authorList>
    </citation>
    <scope>NUCLEOTIDE SEQUENCE [LARGE SCALE GENOMIC DNA]</scope>
    <source>
        <strain evidence="3">f. Nagariensis / Eve</strain>
    </source>
</reference>
<feature type="region of interest" description="Disordered" evidence="1">
    <location>
        <begin position="385"/>
        <end position="406"/>
    </location>
</feature>
<gene>
    <name evidence="2" type="ORF">VOLCADRAFT_96313</name>
</gene>
<protein>
    <submittedName>
        <fullName evidence="2">Uncharacterized protein</fullName>
    </submittedName>
</protein>